<evidence type="ECO:0000256" key="1">
    <source>
        <dbReference type="ARBA" id="ARBA00006817"/>
    </source>
</evidence>
<proteinExistence type="inferred from homology"/>
<dbReference type="InterPro" id="IPR013538">
    <property type="entry name" value="ASHA1/2-like_C"/>
</dbReference>
<evidence type="ECO:0000259" key="2">
    <source>
        <dbReference type="Pfam" id="PF08327"/>
    </source>
</evidence>
<dbReference type="Gene3D" id="3.30.530.20">
    <property type="match status" value="1"/>
</dbReference>
<keyword evidence="4" id="KW-1185">Reference proteome</keyword>
<protein>
    <submittedName>
        <fullName evidence="3">SRPBCC domain-containing protein</fullName>
    </submittedName>
</protein>
<name>A0ABS7S777_9MICO</name>
<comment type="caution">
    <text evidence="3">The sequence shown here is derived from an EMBL/GenBank/DDBJ whole genome shotgun (WGS) entry which is preliminary data.</text>
</comment>
<dbReference type="Proteomes" id="UP000826651">
    <property type="component" value="Unassembled WGS sequence"/>
</dbReference>
<sequence>MSTDTDHAVADFDAGTITRTIRIEAPIGTVWTALTSPEHIATWWGHPSEFPDGWQAGSLGHFVWEDHTFPVRIDELDPPTAFALTWGDLDTTLEQSAAATQVRFTLTAAGDTTTVTVLETGFDRLDAAARRAAMDENTGGWNTVLDALRDYTAGRATPADLQAVR</sequence>
<accession>A0ABS7S777</accession>
<organism evidence="3 4">
    <name type="scientific">Occultella gossypii</name>
    <dbReference type="NCBI Taxonomy" id="2800820"/>
    <lineage>
        <taxon>Bacteria</taxon>
        <taxon>Bacillati</taxon>
        <taxon>Actinomycetota</taxon>
        <taxon>Actinomycetes</taxon>
        <taxon>Micrococcales</taxon>
        <taxon>Ruaniaceae</taxon>
        <taxon>Occultella</taxon>
    </lineage>
</organism>
<dbReference type="EMBL" id="JAGSHT010000006">
    <property type="protein sequence ID" value="MBZ2195748.1"/>
    <property type="molecule type" value="Genomic_DNA"/>
</dbReference>
<reference evidence="3 4" key="1">
    <citation type="submission" date="2021-04" db="EMBL/GenBank/DDBJ databases">
        <title>Ruania sp. nov., isolated from sandy soil of mangrove forest.</title>
        <authorList>
            <person name="Ge X."/>
            <person name="Huang R."/>
            <person name="Liu W."/>
        </authorList>
    </citation>
    <scope>NUCLEOTIDE SEQUENCE [LARGE SCALE GENOMIC DNA]</scope>
    <source>
        <strain evidence="3 4">N2-46</strain>
    </source>
</reference>
<gene>
    <name evidence="3" type="ORF">KCQ71_06270</name>
</gene>
<dbReference type="RefSeq" id="WP_223403978.1">
    <property type="nucleotide sequence ID" value="NZ_JAGSHT010000006.1"/>
</dbReference>
<dbReference type="Pfam" id="PF08327">
    <property type="entry name" value="AHSA1"/>
    <property type="match status" value="1"/>
</dbReference>
<evidence type="ECO:0000313" key="4">
    <source>
        <dbReference type="Proteomes" id="UP000826651"/>
    </source>
</evidence>
<feature type="domain" description="Activator of Hsp90 ATPase homologue 1/2-like C-terminal" evidence="2">
    <location>
        <begin position="25"/>
        <end position="151"/>
    </location>
</feature>
<comment type="similarity">
    <text evidence="1">Belongs to the AHA1 family.</text>
</comment>
<evidence type="ECO:0000313" key="3">
    <source>
        <dbReference type="EMBL" id="MBZ2195748.1"/>
    </source>
</evidence>
<dbReference type="SUPFAM" id="SSF55961">
    <property type="entry name" value="Bet v1-like"/>
    <property type="match status" value="1"/>
</dbReference>
<dbReference type="InterPro" id="IPR023393">
    <property type="entry name" value="START-like_dom_sf"/>
</dbReference>